<keyword evidence="3" id="KW-1185">Reference proteome</keyword>
<sequence length="169" mass="19117">MPGIDEPLEATINMMRNDNDSQAEGEIEPTGRTGGTGAPSMPSLMCFKSNVKFANLACHSRLNGVIVELSKKLRIKQENTIMEEEEPEGNEISYHEGSVYNSEINLTNPHVECQTDSLEETRSSHAEMDHNFVQEITEELQLNENAIKDTWKLSKSLFCAKRFELRPWS</sequence>
<dbReference type="VEuPathDB" id="VectorBase:GMOY006440"/>
<accession>A0A1B0FRA2</accession>
<name>A0A1B0FRA2_GLOMM</name>
<organism evidence="2 3">
    <name type="scientific">Glossina morsitans morsitans</name>
    <name type="common">Savannah tsetse fly</name>
    <dbReference type="NCBI Taxonomy" id="37546"/>
    <lineage>
        <taxon>Eukaryota</taxon>
        <taxon>Metazoa</taxon>
        <taxon>Ecdysozoa</taxon>
        <taxon>Arthropoda</taxon>
        <taxon>Hexapoda</taxon>
        <taxon>Insecta</taxon>
        <taxon>Pterygota</taxon>
        <taxon>Neoptera</taxon>
        <taxon>Endopterygota</taxon>
        <taxon>Diptera</taxon>
        <taxon>Brachycera</taxon>
        <taxon>Muscomorpha</taxon>
        <taxon>Hippoboscoidea</taxon>
        <taxon>Glossinidae</taxon>
        <taxon>Glossina</taxon>
    </lineage>
</organism>
<evidence type="ECO:0000256" key="1">
    <source>
        <dbReference type="SAM" id="MobiDB-lite"/>
    </source>
</evidence>
<dbReference type="EnsemblMetazoa" id="GMOY006440-RA">
    <property type="protein sequence ID" value="GMOY006440-PA"/>
    <property type="gene ID" value="GMOY006440"/>
</dbReference>
<evidence type="ECO:0000313" key="3">
    <source>
        <dbReference type="Proteomes" id="UP000092444"/>
    </source>
</evidence>
<dbReference type="EMBL" id="CCAG010007332">
    <property type="status" value="NOT_ANNOTATED_CDS"/>
    <property type="molecule type" value="Genomic_DNA"/>
</dbReference>
<evidence type="ECO:0000313" key="2">
    <source>
        <dbReference type="EnsemblMetazoa" id="GMOY006440-PA"/>
    </source>
</evidence>
<reference evidence="2" key="1">
    <citation type="submission" date="2020-05" db="UniProtKB">
        <authorList>
            <consortium name="EnsemblMetazoa"/>
        </authorList>
    </citation>
    <scope>IDENTIFICATION</scope>
    <source>
        <strain evidence="2">Yale</strain>
    </source>
</reference>
<dbReference type="Proteomes" id="UP000092444">
    <property type="component" value="Unassembled WGS sequence"/>
</dbReference>
<protein>
    <submittedName>
        <fullName evidence="2">Uncharacterized protein</fullName>
    </submittedName>
</protein>
<dbReference type="STRING" id="37546.A0A1B0FRA2"/>
<dbReference type="AlphaFoldDB" id="A0A1B0FRA2"/>
<feature type="region of interest" description="Disordered" evidence="1">
    <location>
        <begin position="16"/>
        <end position="38"/>
    </location>
</feature>
<proteinExistence type="predicted"/>